<comment type="similarity">
    <text evidence="2">Belongs to the protein kinase superfamily. Ser/Thr protein kinase family.</text>
</comment>
<dbReference type="FunFam" id="3.30.200.20:FF:000178">
    <property type="entry name" value="serine/threonine-protein kinase PBS1-like"/>
    <property type="match status" value="1"/>
</dbReference>
<evidence type="ECO:0000256" key="1">
    <source>
        <dbReference type="ARBA" id="ARBA00004193"/>
    </source>
</evidence>
<feature type="compositionally biased region" description="Basic and acidic residues" evidence="11">
    <location>
        <begin position="395"/>
        <end position="405"/>
    </location>
</feature>
<feature type="compositionally biased region" description="Basic residues" evidence="11">
    <location>
        <begin position="474"/>
        <end position="488"/>
    </location>
</feature>
<dbReference type="PANTHER" id="PTHR47985">
    <property type="entry name" value="OS07G0668900 PROTEIN"/>
    <property type="match status" value="1"/>
</dbReference>
<organism evidence="13 14">
    <name type="scientific">Daucus carota subsp. sativus</name>
    <name type="common">Carrot</name>
    <dbReference type="NCBI Taxonomy" id="79200"/>
    <lineage>
        <taxon>Eukaryota</taxon>
        <taxon>Viridiplantae</taxon>
        <taxon>Streptophyta</taxon>
        <taxon>Embryophyta</taxon>
        <taxon>Tracheophyta</taxon>
        <taxon>Spermatophyta</taxon>
        <taxon>Magnoliopsida</taxon>
        <taxon>eudicotyledons</taxon>
        <taxon>Gunneridae</taxon>
        <taxon>Pentapetalae</taxon>
        <taxon>asterids</taxon>
        <taxon>campanulids</taxon>
        <taxon>Apiales</taxon>
        <taxon>Apiaceae</taxon>
        <taxon>Apioideae</taxon>
        <taxon>Scandiceae</taxon>
        <taxon>Daucinae</taxon>
        <taxon>Daucus</taxon>
        <taxon>Daucus sect. Daucus</taxon>
    </lineage>
</organism>
<dbReference type="InterPro" id="IPR000719">
    <property type="entry name" value="Prot_kinase_dom"/>
</dbReference>
<dbReference type="InterPro" id="IPR011009">
    <property type="entry name" value="Kinase-like_dom_sf"/>
</dbReference>
<feature type="compositionally biased region" description="Basic and acidic residues" evidence="11">
    <location>
        <begin position="343"/>
        <end position="355"/>
    </location>
</feature>
<sequence>MNCFPCFSSNDSDEQDQEKVPVAQAGAPSSSDNADIAAHAFTFREMATATKNFRQECVLFDDGFGRVFKGTLKSTGQVVAVKQLDRNGIKGTKEFLDEVRILSPIKHPNLINLLGYCADGDQRILVYDYMPLGSLETHLLERAADKNPLDWVTRMKIATGAAQGLEYLHEEAKPPIIYSDFKSSKILLDDNYNPKLCDFGLAKLAESGNAAIPARVMGTYGYSAPEYASTGELTMKSDIYSFGVVLLELITGRRAIDPNRPAKEQNLVTWAQPIFRDPKRFPEMADPLLNKDFSVKSLNQAVGVAAMCLQEEPTVRPYITDVVAALSFLEFDAPNPPAPTASPDKESAKENDHADNVSSRSSSPSDHNADSCDHSDHEDNNDIISQSTEMPDGSSVDHEFEHDHSSSSGDEQYDDAENEPKSRTNTMKSTDSKTDKEMEDSEDESIYSSSSSSSDKKDDDDNDDDDELGEKKSSKTKKKVKSKIKSSIRHAAGTNKKIKNKWRKAKTVLHHKTKK</sequence>
<keyword evidence="3" id="KW-1003">Cell membrane</keyword>
<keyword evidence="9" id="KW-0472">Membrane</keyword>
<reference evidence="13" key="1">
    <citation type="journal article" date="2016" name="Nat. Genet.">
        <title>A high-quality carrot genome assembly provides new insights into carotenoid accumulation and asterid genome evolution.</title>
        <authorList>
            <person name="Iorizzo M."/>
            <person name="Ellison S."/>
            <person name="Senalik D."/>
            <person name="Zeng P."/>
            <person name="Satapoomin P."/>
            <person name="Huang J."/>
            <person name="Bowman M."/>
            <person name="Iovene M."/>
            <person name="Sanseverino W."/>
            <person name="Cavagnaro P."/>
            <person name="Yildiz M."/>
            <person name="Macko-Podgorni A."/>
            <person name="Moranska E."/>
            <person name="Grzebelus E."/>
            <person name="Grzebelus D."/>
            <person name="Ashrafi H."/>
            <person name="Zheng Z."/>
            <person name="Cheng S."/>
            <person name="Spooner D."/>
            <person name="Van Deynze A."/>
            <person name="Simon P."/>
        </authorList>
    </citation>
    <scope>NUCLEOTIDE SEQUENCE</scope>
    <source>
        <tissue evidence="13">Leaf</tissue>
    </source>
</reference>
<accession>A0AAF0XH21</accession>
<evidence type="ECO:0000256" key="2">
    <source>
        <dbReference type="ARBA" id="ARBA00008684"/>
    </source>
</evidence>
<protein>
    <recommendedName>
        <fullName evidence="12">Protein kinase domain-containing protein</fullName>
    </recommendedName>
</protein>
<keyword evidence="6" id="KW-0547">Nucleotide-binding</keyword>
<proteinExistence type="inferred from homology"/>
<keyword evidence="4" id="KW-0723">Serine/threonine-protein kinase</keyword>
<name>A0AAF0XH21_DAUCS</name>
<evidence type="ECO:0000256" key="6">
    <source>
        <dbReference type="ARBA" id="ARBA00022741"/>
    </source>
</evidence>
<dbReference type="GO" id="GO:0005524">
    <property type="term" value="F:ATP binding"/>
    <property type="evidence" value="ECO:0007669"/>
    <property type="project" value="UniProtKB-KW"/>
</dbReference>
<evidence type="ECO:0000256" key="10">
    <source>
        <dbReference type="ARBA" id="ARBA00023288"/>
    </source>
</evidence>
<evidence type="ECO:0000256" key="3">
    <source>
        <dbReference type="ARBA" id="ARBA00022475"/>
    </source>
</evidence>
<dbReference type="Gene3D" id="1.10.510.10">
    <property type="entry name" value="Transferase(Phosphotransferase) domain 1"/>
    <property type="match status" value="1"/>
</dbReference>
<dbReference type="PROSITE" id="PS50011">
    <property type="entry name" value="PROTEIN_KINASE_DOM"/>
    <property type="match status" value="1"/>
</dbReference>
<dbReference type="GO" id="GO:0005886">
    <property type="term" value="C:plasma membrane"/>
    <property type="evidence" value="ECO:0007669"/>
    <property type="project" value="UniProtKB-SubCell"/>
</dbReference>
<dbReference type="CDD" id="cd14066">
    <property type="entry name" value="STKc_IRAK"/>
    <property type="match status" value="1"/>
</dbReference>
<reference evidence="13" key="2">
    <citation type="submission" date="2022-03" db="EMBL/GenBank/DDBJ databases">
        <title>Draft title - Genomic analysis of global carrot germplasm unveils the trajectory of domestication and the origin of high carotenoid orange carrot.</title>
        <authorList>
            <person name="Iorizzo M."/>
            <person name="Ellison S."/>
            <person name="Senalik D."/>
            <person name="Macko-Podgorni A."/>
            <person name="Grzebelus D."/>
            <person name="Bostan H."/>
            <person name="Rolling W."/>
            <person name="Curaba J."/>
            <person name="Simon P."/>
        </authorList>
    </citation>
    <scope>NUCLEOTIDE SEQUENCE</scope>
    <source>
        <tissue evidence="13">Leaf</tissue>
    </source>
</reference>
<evidence type="ECO:0000313" key="13">
    <source>
        <dbReference type="EMBL" id="WOH07923.1"/>
    </source>
</evidence>
<evidence type="ECO:0000256" key="4">
    <source>
        <dbReference type="ARBA" id="ARBA00022527"/>
    </source>
</evidence>
<feature type="domain" description="Protein kinase" evidence="12">
    <location>
        <begin position="53"/>
        <end position="329"/>
    </location>
</feature>
<dbReference type="PANTHER" id="PTHR47985:SF17">
    <property type="entry name" value="SERINE_THREONINE-PROTEIN KINASE CDL1-LIKE"/>
    <property type="match status" value="1"/>
</dbReference>
<keyword evidence="7" id="KW-0418">Kinase</keyword>
<feature type="region of interest" description="Disordered" evidence="11">
    <location>
        <begin position="334"/>
        <end position="497"/>
    </location>
</feature>
<feature type="compositionally biased region" description="Basic and acidic residues" evidence="11">
    <location>
        <begin position="367"/>
        <end position="380"/>
    </location>
</feature>
<dbReference type="SUPFAM" id="SSF56112">
    <property type="entry name" value="Protein kinase-like (PK-like)"/>
    <property type="match status" value="1"/>
</dbReference>
<feature type="region of interest" description="Disordered" evidence="11">
    <location>
        <begin position="1"/>
        <end position="32"/>
    </location>
</feature>
<evidence type="ECO:0000313" key="14">
    <source>
        <dbReference type="Proteomes" id="UP000077755"/>
    </source>
</evidence>
<dbReference type="Proteomes" id="UP000077755">
    <property type="component" value="Chromosome 7"/>
</dbReference>
<dbReference type="EMBL" id="CP093349">
    <property type="protein sequence ID" value="WOH07923.1"/>
    <property type="molecule type" value="Genomic_DNA"/>
</dbReference>
<dbReference type="Gene3D" id="3.30.200.20">
    <property type="entry name" value="Phosphorylase Kinase, domain 1"/>
    <property type="match status" value="1"/>
</dbReference>
<dbReference type="AlphaFoldDB" id="A0AAF0XH21"/>
<gene>
    <name evidence="13" type="ORF">DCAR_0727358</name>
</gene>
<evidence type="ECO:0000259" key="12">
    <source>
        <dbReference type="PROSITE" id="PS50011"/>
    </source>
</evidence>
<evidence type="ECO:0000256" key="5">
    <source>
        <dbReference type="ARBA" id="ARBA00022679"/>
    </source>
</evidence>
<comment type="subcellular location">
    <subcellularLocation>
        <location evidence="1">Cell membrane</location>
        <topology evidence="1">Lipid-anchor</topology>
    </subcellularLocation>
</comment>
<evidence type="ECO:0000256" key="7">
    <source>
        <dbReference type="ARBA" id="ARBA00022777"/>
    </source>
</evidence>
<dbReference type="FunFam" id="1.10.510.10:FF:000032">
    <property type="entry name" value="Serine/threonine-protein kinase PBS1"/>
    <property type="match status" value="1"/>
</dbReference>
<evidence type="ECO:0000256" key="8">
    <source>
        <dbReference type="ARBA" id="ARBA00022840"/>
    </source>
</evidence>
<dbReference type="Pfam" id="PF00069">
    <property type="entry name" value="Pkinase"/>
    <property type="match status" value="1"/>
</dbReference>
<keyword evidence="8" id="KW-0067">ATP-binding</keyword>
<keyword evidence="10" id="KW-0449">Lipoprotein</keyword>
<evidence type="ECO:0000256" key="11">
    <source>
        <dbReference type="SAM" id="MobiDB-lite"/>
    </source>
</evidence>
<keyword evidence="5" id="KW-0808">Transferase</keyword>
<evidence type="ECO:0000256" key="9">
    <source>
        <dbReference type="ARBA" id="ARBA00023136"/>
    </source>
</evidence>
<dbReference type="GO" id="GO:0004674">
    <property type="term" value="F:protein serine/threonine kinase activity"/>
    <property type="evidence" value="ECO:0007669"/>
    <property type="project" value="UniProtKB-KW"/>
</dbReference>
<keyword evidence="14" id="KW-1185">Reference proteome</keyword>